<organism evidence="1 2">
    <name type="scientific">Trichothecium roseum</name>
    <dbReference type="NCBI Taxonomy" id="47278"/>
    <lineage>
        <taxon>Eukaryota</taxon>
        <taxon>Fungi</taxon>
        <taxon>Dikarya</taxon>
        <taxon>Ascomycota</taxon>
        <taxon>Pezizomycotina</taxon>
        <taxon>Sordariomycetes</taxon>
        <taxon>Hypocreomycetidae</taxon>
        <taxon>Hypocreales</taxon>
        <taxon>Hypocreales incertae sedis</taxon>
        <taxon>Trichothecium</taxon>
    </lineage>
</organism>
<evidence type="ECO:0000313" key="2">
    <source>
        <dbReference type="Proteomes" id="UP001163324"/>
    </source>
</evidence>
<name>A0ACC0VE87_9HYPO</name>
<gene>
    <name evidence="1" type="ORF">N3K66_001264</name>
</gene>
<accession>A0ACC0VE87</accession>
<sequence length="568" mass="60522">MSEHENHTGSDSDELAQAHQTSEAQVHEVAGSPAVIPCSSVDDVDSDNVDLSLVPYREQHPQHAAAPTAAVTRSCRKDLDPNYYNDGLAGSEEDKDQGDDNMDDSDGSNYGENTKTKKRGGRPNKKGAKKNNKSSSATAAASSNATKATAATKATTAKRGKSRGRGGKAAQTAASHVASADAADADIDAADAATTSSGSKRKSPDQATISSKQAPAAKRVRDSPSDTATINNADADCAPPSDQEQHLQALRATVSTLQTVIVALQASVDGVQADLALKDQELSESRAAYDALSTTNAELHASMANMASISSSSSSRTCGGGSGTGARAQLSKRATQSDKQILNLLHDQKCDLEAECRSLRARVGSLVQEVLGDSLSYQQNSDPYIKQLWTLAQWTIRDGASQILNVLPQPDDIPPVPSGDGVDGRVRLLRHEEVLELAAKCRESPRKMRPLIETYLWQLALAQISVKGLWGGESGRDFTRFCKSLARASRGDVPKLQSYSNMKWRAAKELDAQYGVDAAVASAYIEDAAVSLEAFAPPEQRRNLRACLREVFDGLLELLVILHKSKAV</sequence>
<dbReference type="Proteomes" id="UP001163324">
    <property type="component" value="Chromosome 1"/>
</dbReference>
<proteinExistence type="predicted"/>
<keyword evidence="2" id="KW-1185">Reference proteome</keyword>
<reference evidence="1" key="1">
    <citation type="submission" date="2022-10" db="EMBL/GenBank/DDBJ databases">
        <title>Complete Genome of Trichothecium roseum strain YXFP-22015, a Plant Pathogen Isolated from Citrus.</title>
        <authorList>
            <person name="Wang Y."/>
            <person name="Zhu L."/>
        </authorList>
    </citation>
    <scope>NUCLEOTIDE SEQUENCE</scope>
    <source>
        <strain evidence="1">YXFP-22015</strain>
    </source>
</reference>
<comment type="caution">
    <text evidence="1">The sequence shown here is derived from an EMBL/GenBank/DDBJ whole genome shotgun (WGS) entry which is preliminary data.</text>
</comment>
<dbReference type="EMBL" id="CM047940">
    <property type="protein sequence ID" value="KAI9904735.1"/>
    <property type="molecule type" value="Genomic_DNA"/>
</dbReference>
<evidence type="ECO:0000313" key="1">
    <source>
        <dbReference type="EMBL" id="KAI9904735.1"/>
    </source>
</evidence>
<protein>
    <submittedName>
        <fullName evidence="1">Uncharacterized protein</fullName>
    </submittedName>
</protein>